<protein>
    <submittedName>
        <fullName evidence="2">Helix-turn-helix transcriptional regulator</fullName>
    </submittedName>
</protein>
<gene>
    <name evidence="2" type="ORF">KGQ19_35455</name>
</gene>
<evidence type="ECO:0000313" key="3">
    <source>
        <dbReference type="Proteomes" id="UP000730482"/>
    </source>
</evidence>
<dbReference type="Proteomes" id="UP000730482">
    <property type="component" value="Unassembled WGS sequence"/>
</dbReference>
<feature type="domain" description="HTH cro/C1-type" evidence="1">
    <location>
        <begin position="16"/>
        <end position="71"/>
    </location>
</feature>
<dbReference type="Pfam" id="PF13560">
    <property type="entry name" value="HTH_31"/>
    <property type="match status" value="1"/>
</dbReference>
<proteinExistence type="predicted"/>
<dbReference type="EMBL" id="JAAFYZ010000174">
    <property type="protein sequence ID" value="MBS2552167.1"/>
    <property type="molecule type" value="Genomic_DNA"/>
</dbReference>
<dbReference type="InterPro" id="IPR010982">
    <property type="entry name" value="Lambda_DNA-bd_dom_sf"/>
</dbReference>
<evidence type="ECO:0000259" key="1">
    <source>
        <dbReference type="PROSITE" id="PS50943"/>
    </source>
</evidence>
<comment type="caution">
    <text evidence="2">The sequence shown here is derived from an EMBL/GenBank/DDBJ whole genome shotgun (WGS) entry which is preliminary data.</text>
</comment>
<dbReference type="CDD" id="cd00093">
    <property type="entry name" value="HTH_XRE"/>
    <property type="match status" value="1"/>
</dbReference>
<reference evidence="2 3" key="1">
    <citation type="submission" date="2020-02" db="EMBL/GenBank/DDBJ databases">
        <title>Acidophilic actinobacteria isolated from forest soil.</title>
        <authorList>
            <person name="Golinska P."/>
        </authorList>
    </citation>
    <scope>NUCLEOTIDE SEQUENCE [LARGE SCALE GENOMIC DNA]</scope>
    <source>
        <strain evidence="2 3">NL8</strain>
    </source>
</reference>
<sequence>MAIHTTYEPEPDGGRIRRLRKRAGFTQAEFGQLMGRSQGWVSGIENGDLELDSVTLIVRAASVLKVYPNEITGRPYDPGTPAEDRGHRAIPALRRVVSRHDLPPDWPVEPRSRPELEAAVEQLAVLRMAARYADLGEAAPNLIREIHAAAYLARAGEEAERLHGLLARAYKEADTVAHELGYDDLSTLTTERFRAAADRSGDPNLSAVFDYLRVRDLWAADLWPDALEVIDGAIGSVGEPRQKPQASVWGSLQLRAAITAALSSREDEAWHRIGLADETARRLGDGYDPYKLAFSPTNVELHKLAVAVEIRDGARAVALASQTRIPPSFPASRRGRFHLDSARGWIYHGGYDQALNEIERAERIAPLLVRNNPVAKAAVRSLLSHERRSQRERLRRMAGRMHIS</sequence>
<dbReference type="Gene3D" id="1.10.260.40">
    <property type="entry name" value="lambda repressor-like DNA-binding domains"/>
    <property type="match status" value="1"/>
</dbReference>
<dbReference type="RefSeq" id="WP_212017490.1">
    <property type="nucleotide sequence ID" value="NZ_JAAFYZ010000174.1"/>
</dbReference>
<dbReference type="SMART" id="SM00530">
    <property type="entry name" value="HTH_XRE"/>
    <property type="match status" value="1"/>
</dbReference>
<organism evidence="2 3">
    <name type="scientific">Catenulispora pinistramenti</name>
    <dbReference type="NCBI Taxonomy" id="2705254"/>
    <lineage>
        <taxon>Bacteria</taxon>
        <taxon>Bacillati</taxon>
        <taxon>Actinomycetota</taxon>
        <taxon>Actinomycetes</taxon>
        <taxon>Catenulisporales</taxon>
        <taxon>Catenulisporaceae</taxon>
        <taxon>Catenulispora</taxon>
    </lineage>
</organism>
<keyword evidence="3" id="KW-1185">Reference proteome</keyword>
<accession>A0ABS5L1R3</accession>
<dbReference type="InterPro" id="IPR001387">
    <property type="entry name" value="Cro/C1-type_HTH"/>
</dbReference>
<dbReference type="SUPFAM" id="SSF47413">
    <property type="entry name" value="lambda repressor-like DNA-binding domains"/>
    <property type="match status" value="1"/>
</dbReference>
<name>A0ABS5L1R3_9ACTN</name>
<evidence type="ECO:0000313" key="2">
    <source>
        <dbReference type="EMBL" id="MBS2552167.1"/>
    </source>
</evidence>
<dbReference type="PROSITE" id="PS50943">
    <property type="entry name" value="HTH_CROC1"/>
    <property type="match status" value="1"/>
</dbReference>